<evidence type="ECO:0000256" key="1">
    <source>
        <dbReference type="SAM" id="SignalP"/>
    </source>
</evidence>
<feature type="chain" id="PRO_5001643460" evidence="1">
    <location>
        <begin position="25"/>
        <end position="73"/>
    </location>
</feature>
<keyword evidence="3" id="KW-1185">Reference proteome</keyword>
<reference evidence="2 3" key="1">
    <citation type="journal article" date="2014" name="PLoS ONE">
        <title>Global Analysis of Gene Expression Profiles in Physic Nut (Jatropha curcas L.) Seedlings Exposed to Salt Stress.</title>
        <authorList>
            <person name="Zhang L."/>
            <person name="Zhang C."/>
            <person name="Wu P."/>
            <person name="Chen Y."/>
            <person name="Li M."/>
            <person name="Jiang H."/>
            <person name="Wu G."/>
        </authorList>
    </citation>
    <scope>NUCLEOTIDE SEQUENCE [LARGE SCALE GENOMIC DNA]</scope>
    <source>
        <strain evidence="3">cv. GZQX0401</strain>
        <tissue evidence="2">Young leaves</tissue>
    </source>
</reference>
<evidence type="ECO:0000313" key="3">
    <source>
        <dbReference type="Proteomes" id="UP000027138"/>
    </source>
</evidence>
<protein>
    <submittedName>
        <fullName evidence="2">Uncharacterized protein</fullName>
    </submittedName>
</protein>
<gene>
    <name evidence="2" type="ORF">JCGZ_16070</name>
</gene>
<dbReference type="AlphaFoldDB" id="A0A067L375"/>
<keyword evidence="1" id="KW-0732">Signal</keyword>
<name>A0A067L375_JATCU</name>
<dbReference type="EMBL" id="KK914318">
    <property type="protein sequence ID" value="KDP41663.1"/>
    <property type="molecule type" value="Genomic_DNA"/>
</dbReference>
<organism evidence="2 3">
    <name type="scientific">Jatropha curcas</name>
    <name type="common">Barbados nut</name>
    <dbReference type="NCBI Taxonomy" id="180498"/>
    <lineage>
        <taxon>Eukaryota</taxon>
        <taxon>Viridiplantae</taxon>
        <taxon>Streptophyta</taxon>
        <taxon>Embryophyta</taxon>
        <taxon>Tracheophyta</taxon>
        <taxon>Spermatophyta</taxon>
        <taxon>Magnoliopsida</taxon>
        <taxon>eudicotyledons</taxon>
        <taxon>Gunneridae</taxon>
        <taxon>Pentapetalae</taxon>
        <taxon>rosids</taxon>
        <taxon>fabids</taxon>
        <taxon>Malpighiales</taxon>
        <taxon>Euphorbiaceae</taxon>
        <taxon>Crotonoideae</taxon>
        <taxon>Jatropheae</taxon>
        <taxon>Jatropha</taxon>
    </lineage>
</organism>
<proteinExistence type="predicted"/>
<dbReference type="Proteomes" id="UP000027138">
    <property type="component" value="Unassembled WGS sequence"/>
</dbReference>
<accession>A0A067L375</accession>
<sequence length="73" mass="8640">MHFHQFKQKKIIVLILLYSLLVSGEKEETMAVTHADDKQPRRQEKHQRLRSSFDVLFSSKRKVPNASDPLHNR</sequence>
<dbReference type="OrthoDB" id="852014at2759"/>
<feature type="signal peptide" evidence="1">
    <location>
        <begin position="1"/>
        <end position="24"/>
    </location>
</feature>
<evidence type="ECO:0000313" key="2">
    <source>
        <dbReference type="EMBL" id="KDP41663.1"/>
    </source>
</evidence>